<dbReference type="CDD" id="cd01887">
    <property type="entry name" value="IF2_eIF5B"/>
    <property type="match status" value="1"/>
</dbReference>
<accession>D7G6Y0</accession>
<dbReference type="PANTHER" id="PTHR43381">
    <property type="entry name" value="TRANSLATION INITIATION FACTOR IF-2-RELATED"/>
    <property type="match status" value="1"/>
</dbReference>
<dbReference type="STRING" id="2880.D7G6Y0"/>
<dbReference type="PANTHER" id="PTHR43381:SF20">
    <property type="entry name" value="TRANSLATION INITIATION FACTOR IF-2, MITOCHONDRIAL"/>
    <property type="match status" value="1"/>
</dbReference>
<evidence type="ECO:0000256" key="5">
    <source>
        <dbReference type="ARBA" id="ARBA00022917"/>
    </source>
</evidence>
<dbReference type="SUPFAM" id="SSF52156">
    <property type="entry name" value="Initiation factor IF2/eIF5b, domain 3"/>
    <property type="match status" value="1"/>
</dbReference>
<dbReference type="SUPFAM" id="SSF52540">
    <property type="entry name" value="P-loop containing nucleoside triphosphate hydrolases"/>
    <property type="match status" value="1"/>
</dbReference>
<feature type="compositionally biased region" description="Low complexity" evidence="9">
    <location>
        <begin position="81"/>
        <end position="92"/>
    </location>
</feature>
<dbReference type="CDD" id="cd03702">
    <property type="entry name" value="IF2_mtIF2_II"/>
    <property type="match status" value="1"/>
</dbReference>
<protein>
    <submittedName>
        <fullName evidence="11">MTIF2, mitochondrial translation initiation factor 2</fullName>
    </submittedName>
</protein>
<dbReference type="InterPro" id="IPR000795">
    <property type="entry name" value="T_Tr_GTP-bd_dom"/>
</dbReference>
<evidence type="ECO:0000256" key="9">
    <source>
        <dbReference type="SAM" id="MobiDB-lite"/>
    </source>
</evidence>
<dbReference type="InParanoid" id="D7G6Y0"/>
<dbReference type="Pfam" id="PF00009">
    <property type="entry name" value="GTP_EFTU"/>
    <property type="match status" value="1"/>
</dbReference>
<evidence type="ECO:0000256" key="2">
    <source>
        <dbReference type="ARBA" id="ARBA00007733"/>
    </source>
</evidence>
<name>D7G6Y0_ECTSI</name>
<dbReference type="Pfam" id="PF04760">
    <property type="entry name" value="IF2_N"/>
    <property type="match status" value="1"/>
</dbReference>
<feature type="compositionally biased region" description="Basic and acidic residues" evidence="9">
    <location>
        <begin position="271"/>
        <end position="294"/>
    </location>
</feature>
<keyword evidence="3 11" id="KW-0396">Initiation factor</keyword>
<dbReference type="Pfam" id="PF11987">
    <property type="entry name" value="IF-2"/>
    <property type="match status" value="1"/>
</dbReference>
<dbReference type="GO" id="GO:0009507">
    <property type="term" value="C:chloroplast"/>
    <property type="evidence" value="ECO:0007669"/>
    <property type="project" value="UniProtKB-SubCell"/>
</dbReference>
<comment type="function">
    <text evidence="7">One of the essential components for the initiation of protein synthesis. Protects formylmethionyl-tRNA from spontaneous hydrolysis and promotes its binding to the 30S ribosomal subunits. Also involved in the hydrolysis of GTP during the formation of the 70S ribosomal complex.</text>
</comment>
<dbReference type="Pfam" id="PF22042">
    <property type="entry name" value="EF-G_D2"/>
    <property type="match status" value="1"/>
</dbReference>
<keyword evidence="12" id="KW-1185">Reference proteome</keyword>
<dbReference type="OMA" id="YACKSHE"/>
<dbReference type="InterPro" id="IPR009000">
    <property type="entry name" value="Transl_B-barrel_sf"/>
</dbReference>
<dbReference type="InterPro" id="IPR053905">
    <property type="entry name" value="EF-G-like_DII"/>
</dbReference>
<dbReference type="InterPro" id="IPR006847">
    <property type="entry name" value="IF2_N"/>
</dbReference>
<dbReference type="EMBL" id="FN649035">
    <property type="protein sequence ID" value="CBJ25673.1"/>
    <property type="molecule type" value="Genomic_DNA"/>
</dbReference>
<comment type="subcellular location">
    <subcellularLocation>
        <location evidence="1">Plastid</location>
        <location evidence="1">Chloroplast</location>
    </subcellularLocation>
</comment>
<feature type="compositionally biased region" description="Polar residues" evidence="9">
    <location>
        <begin position="54"/>
        <end position="63"/>
    </location>
</feature>
<dbReference type="InterPro" id="IPR015760">
    <property type="entry name" value="TIF_IF2"/>
</dbReference>
<keyword evidence="6" id="KW-0342">GTP-binding</keyword>
<feature type="compositionally biased region" description="Low complexity" evidence="9">
    <location>
        <begin position="123"/>
        <end position="133"/>
    </location>
</feature>
<dbReference type="eggNOG" id="KOG1145">
    <property type="taxonomic scope" value="Eukaryota"/>
</dbReference>
<proteinExistence type="inferred from homology"/>
<organism evidence="11 12">
    <name type="scientific">Ectocarpus siliculosus</name>
    <name type="common">Brown alga</name>
    <name type="synonym">Conferva siliculosa</name>
    <dbReference type="NCBI Taxonomy" id="2880"/>
    <lineage>
        <taxon>Eukaryota</taxon>
        <taxon>Sar</taxon>
        <taxon>Stramenopiles</taxon>
        <taxon>Ochrophyta</taxon>
        <taxon>PX clade</taxon>
        <taxon>Phaeophyceae</taxon>
        <taxon>Ectocarpales</taxon>
        <taxon>Ectocarpaceae</taxon>
        <taxon>Ectocarpus</taxon>
    </lineage>
</organism>
<feature type="compositionally biased region" description="Polar residues" evidence="9">
    <location>
        <begin position="241"/>
        <end position="255"/>
    </location>
</feature>
<gene>
    <name evidence="11" type="primary">MTIF2</name>
    <name evidence="11" type="ORF">Esi_0008_0081</name>
</gene>
<dbReference type="Gene3D" id="2.40.30.10">
    <property type="entry name" value="Translation factors"/>
    <property type="match status" value="2"/>
</dbReference>
<feature type="compositionally biased region" description="Polar residues" evidence="9">
    <location>
        <begin position="93"/>
        <end position="106"/>
    </location>
</feature>
<keyword evidence="8" id="KW-0175">Coiled coil</keyword>
<dbReference type="GO" id="GO:0005525">
    <property type="term" value="F:GTP binding"/>
    <property type="evidence" value="ECO:0007669"/>
    <property type="project" value="UniProtKB-KW"/>
</dbReference>
<dbReference type="AlphaFoldDB" id="D7G6Y0"/>
<dbReference type="FunFam" id="3.40.50.300:FF:000019">
    <property type="entry name" value="Translation initiation factor IF-2"/>
    <property type="match status" value="1"/>
</dbReference>
<dbReference type="SUPFAM" id="SSF50447">
    <property type="entry name" value="Translation proteins"/>
    <property type="match status" value="2"/>
</dbReference>
<dbReference type="GO" id="GO:0003743">
    <property type="term" value="F:translation initiation factor activity"/>
    <property type="evidence" value="ECO:0007669"/>
    <property type="project" value="UniProtKB-KW"/>
</dbReference>
<evidence type="ECO:0000256" key="8">
    <source>
        <dbReference type="SAM" id="Coils"/>
    </source>
</evidence>
<evidence type="ECO:0000256" key="3">
    <source>
        <dbReference type="ARBA" id="ARBA00022540"/>
    </source>
</evidence>
<feature type="region of interest" description="Disordered" evidence="9">
    <location>
        <begin position="15"/>
        <end position="193"/>
    </location>
</feature>
<dbReference type="EMBL" id="FN649727">
    <property type="protein sequence ID" value="CBJ25673.1"/>
    <property type="molecule type" value="Genomic_DNA"/>
</dbReference>
<evidence type="ECO:0000256" key="4">
    <source>
        <dbReference type="ARBA" id="ARBA00022741"/>
    </source>
</evidence>
<keyword evidence="5" id="KW-0648">Protein biosynthesis</keyword>
<evidence type="ECO:0000313" key="11">
    <source>
        <dbReference type="EMBL" id="CBJ25673.1"/>
    </source>
</evidence>
<keyword evidence="4" id="KW-0547">Nucleotide-binding</keyword>
<dbReference type="Proteomes" id="UP000002630">
    <property type="component" value="Linkage Group LG02"/>
</dbReference>
<dbReference type="GO" id="GO:0003924">
    <property type="term" value="F:GTPase activity"/>
    <property type="evidence" value="ECO:0007669"/>
    <property type="project" value="InterPro"/>
</dbReference>
<dbReference type="FunFam" id="3.40.50.10050:FF:000001">
    <property type="entry name" value="Translation initiation factor IF-2"/>
    <property type="match status" value="1"/>
</dbReference>
<dbReference type="NCBIfam" id="TIGR00231">
    <property type="entry name" value="small_GTP"/>
    <property type="match status" value="1"/>
</dbReference>
<dbReference type="FunFam" id="2.40.30.10:FF:000008">
    <property type="entry name" value="Translation initiation factor IF-2"/>
    <property type="match status" value="1"/>
</dbReference>
<dbReference type="InterPro" id="IPR044145">
    <property type="entry name" value="IF2_II"/>
</dbReference>
<feature type="compositionally biased region" description="Basic and acidic residues" evidence="9">
    <location>
        <begin position="31"/>
        <end position="49"/>
    </location>
</feature>
<feature type="region of interest" description="Disordered" evidence="9">
    <location>
        <begin position="211"/>
        <end position="294"/>
    </location>
</feature>
<feature type="compositionally biased region" description="Polar residues" evidence="9">
    <location>
        <begin position="15"/>
        <end position="24"/>
    </location>
</feature>
<dbReference type="InterPro" id="IPR005225">
    <property type="entry name" value="Small_GTP-bd"/>
</dbReference>
<dbReference type="CDD" id="cd03692">
    <property type="entry name" value="mtIF2_IVc"/>
    <property type="match status" value="1"/>
</dbReference>
<dbReference type="OrthoDB" id="361630at2759"/>
<dbReference type="Gene3D" id="3.40.50.10050">
    <property type="entry name" value="Translation initiation factor IF- 2, domain 3"/>
    <property type="match status" value="1"/>
</dbReference>
<dbReference type="InterPro" id="IPR036925">
    <property type="entry name" value="TIF_IF2_dom3_sf"/>
</dbReference>
<dbReference type="Gene3D" id="3.40.50.300">
    <property type="entry name" value="P-loop containing nucleotide triphosphate hydrolases"/>
    <property type="match status" value="1"/>
</dbReference>
<dbReference type="PROSITE" id="PS51722">
    <property type="entry name" value="G_TR_2"/>
    <property type="match status" value="1"/>
</dbReference>
<evidence type="ECO:0000256" key="7">
    <source>
        <dbReference type="ARBA" id="ARBA00025162"/>
    </source>
</evidence>
<feature type="compositionally biased region" description="Low complexity" evidence="9">
    <location>
        <begin position="169"/>
        <end position="190"/>
    </location>
</feature>
<dbReference type="InterPro" id="IPR023115">
    <property type="entry name" value="TIF_IF2_dom3"/>
</dbReference>
<feature type="coiled-coil region" evidence="8">
    <location>
        <begin position="720"/>
        <end position="747"/>
    </location>
</feature>
<evidence type="ECO:0000256" key="1">
    <source>
        <dbReference type="ARBA" id="ARBA00004229"/>
    </source>
</evidence>
<comment type="similarity">
    <text evidence="2">Belongs to the TRAFAC class translation factor GTPase superfamily. Classic translation factor GTPase family. IF-2 subfamily.</text>
</comment>
<reference evidence="11 12" key="1">
    <citation type="journal article" date="2010" name="Nature">
        <title>The Ectocarpus genome and the independent evolution of multicellularity in brown algae.</title>
        <authorList>
            <person name="Cock J.M."/>
            <person name="Sterck L."/>
            <person name="Rouze P."/>
            <person name="Scornet D."/>
            <person name="Allen A.E."/>
            <person name="Amoutzias G."/>
            <person name="Anthouard V."/>
            <person name="Artiguenave F."/>
            <person name="Aury J.M."/>
            <person name="Badger J.H."/>
            <person name="Beszteri B."/>
            <person name="Billiau K."/>
            <person name="Bonnet E."/>
            <person name="Bothwell J.H."/>
            <person name="Bowler C."/>
            <person name="Boyen C."/>
            <person name="Brownlee C."/>
            <person name="Carrano C.J."/>
            <person name="Charrier B."/>
            <person name="Cho G.Y."/>
            <person name="Coelho S.M."/>
            <person name="Collen J."/>
            <person name="Corre E."/>
            <person name="Da Silva C."/>
            <person name="Delage L."/>
            <person name="Delaroque N."/>
            <person name="Dittami S.M."/>
            <person name="Doulbeau S."/>
            <person name="Elias M."/>
            <person name="Farnham G."/>
            <person name="Gachon C.M."/>
            <person name="Gschloessl B."/>
            <person name="Heesch S."/>
            <person name="Jabbari K."/>
            <person name="Jubin C."/>
            <person name="Kawai H."/>
            <person name="Kimura K."/>
            <person name="Kloareg B."/>
            <person name="Kupper F.C."/>
            <person name="Lang D."/>
            <person name="Le Bail A."/>
            <person name="Leblanc C."/>
            <person name="Lerouge P."/>
            <person name="Lohr M."/>
            <person name="Lopez P.J."/>
            <person name="Martens C."/>
            <person name="Maumus F."/>
            <person name="Michel G."/>
            <person name="Miranda-Saavedra D."/>
            <person name="Morales J."/>
            <person name="Moreau H."/>
            <person name="Motomura T."/>
            <person name="Nagasato C."/>
            <person name="Napoli C.A."/>
            <person name="Nelson D.R."/>
            <person name="Nyvall-Collen P."/>
            <person name="Peters A.F."/>
            <person name="Pommier C."/>
            <person name="Potin P."/>
            <person name="Poulain J."/>
            <person name="Quesneville H."/>
            <person name="Read B."/>
            <person name="Rensing S.A."/>
            <person name="Ritter A."/>
            <person name="Rousvoal S."/>
            <person name="Samanta M."/>
            <person name="Samson G."/>
            <person name="Schroeder D.C."/>
            <person name="Segurens B."/>
            <person name="Strittmatter M."/>
            <person name="Tonon T."/>
            <person name="Tregear J.W."/>
            <person name="Valentin K."/>
            <person name="von Dassow P."/>
            <person name="Yamagishi T."/>
            <person name="Van de Peer Y."/>
            <person name="Wincker P."/>
        </authorList>
    </citation>
    <scope>NUCLEOTIDE SEQUENCE [LARGE SCALE GENOMIC DNA]</scope>
    <source>
        <strain evidence="12">Ec32 / CCAP1310/4</strain>
    </source>
</reference>
<dbReference type="InterPro" id="IPR027417">
    <property type="entry name" value="P-loop_NTPase"/>
</dbReference>
<evidence type="ECO:0000256" key="6">
    <source>
        <dbReference type="ARBA" id="ARBA00023134"/>
    </source>
</evidence>
<evidence type="ECO:0000313" key="12">
    <source>
        <dbReference type="Proteomes" id="UP000002630"/>
    </source>
</evidence>
<feature type="domain" description="Tr-type G" evidence="10">
    <location>
        <begin position="446"/>
        <end position="620"/>
    </location>
</feature>
<evidence type="ECO:0000259" key="10">
    <source>
        <dbReference type="PROSITE" id="PS51722"/>
    </source>
</evidence>
<sequence>MNKLLLRGGLVRATTRSSGSSFVQSAVRRHSSAEEVAREHADHDDDVVGRRHAINTTTTSGSPDASPRQVDRSREYRGNGAAPPAWSSLAAANSQRRTAADGSTSRTEVRPSSWGLSRDPERAGAAAAVSAPAMTRGALNGSRPPASLRVNGNVAPGASGNGSQAVVTRNAAPQQNNNNNANSRGPARNPWDIKLSLEPKSYGDAGGSSIARLGHPSGVEAKTNGAGGGVRSDHLRPFLNGASSSYSDNKVSPPNASAPASRMAMSLNGDSEARRRPPIHGRSEQRRLAAAQEKRAAEVAAQASSLPWNLPVAREESSSGMQEQREALDKMMGGGRYGGSHAAHRGLQGASRKKNDVKVVPKEVQIPAVAVTVRELAVAMSKKAREVVSMLRQMGESNVSPSFMVEPDIAQMVAKEFGLRTKLLKLRDSELGRTRVTEETFDSLEPRPPVVSVMGHVDHGKTTLLDALRTSKAKVAGTEAAGITQKIGAFSVEVKDSSVTFFDTPGHAAFKSMRHATSRLTDIVVVVIAADDGVKSQTVEVFDLLKEFPNLAPVVAVTKIDQYDVDTEKAVDRISRQLLEHSILTEGYGGEVPIVPVSAVTREGFDDLLETLLLQAEVLELRADNKAAAEGLVVDSAIVKGQGGVADVLVTWGKLKPKDVVVAGTEYGKVRGLISSGGKRMKEAGAAEPVRIVGMKGLPKMGDEVVVVASESEARAVIAQRIKQQEVKELEKQAEKLGSKRLSEQATKRLKDLATAAIRRREKALYDARAAARVMKSRRDESSKAAAKAAEEFAARAMSYAEEAIRRSEAQQEDQDDGPTKCFAIFKAEGFGMLEAMSQVMTEVPQEEVELSLLKTGLGSVTQSDVEAAALAEASIFAFNVGGVPADVKAKAQKEGVQIHSHDVIYRFLDDIKAVMSSLLPPAFEETVIGEAKTLQVFETTGKNKETVSVAGLAVSSGKLSRAHYFRVMRDEEVVADRVKAASMRRHKDRVNEVTKDKECGVALEDFDAFKEGDVVQCYSLEEIKRTL</sequence>